<dbReference type="NCBIfam" id="TIGR01784">
    <property type="entry name" value="T_den_put_tspse"/>
    <property type="match status" value="1"/>
</dbReference>
<dbReference type="EMBL" id="FNOP01000001">
    <property type="protein sequence ID" value="SDW36729.1"/>
    <property type="molecule type" value="Genomic_DNA"/>
</dbReference>
<gene>
    <name evidence="1" type="ORF">SAMN05216495_10160</name>
</gene>
<evidence type="ECO:0000313" key="2">
    <source>
        <dbReference type="Proteomes" id="UP000182379"/>
    </source>
</evidence>
<evidence type="ECO:0008006" key="3">
    <source>
        <dbReference type="Google" id="ProtNLM"/>
    </source>
</evidence>
<dbReference type="Proteomes" id="UP000182379">
    <property type="component" value="Unassembled WGS sequence"/>
</dbReference>
<protein>
    <recommendedName>
        <fullName evidence="3">Rpn family recombination-promoting nuclease/putative transposase</fullName>
    </recommendedName>
</protein>
<name>A0A1H2T099_ACIFE</name>
<dbReference type="RefSeq" id="WP_256333999.1">
    <property type="nucleotide sequence ID" value="NZ_FNOP01000001.1"/>
</dbReference>
<sequence>MPDNDLLFPVKFLNIQIRSLQYQSFEKTIDLRLEGKSIRLDVFVEDNEGRVYDIEMQCSNSPRNDLAKRSRFYQSLIDGELLDKGKPYEELNPSYVIFICTFDPFHRGLPIYTFTHCCKEDNRVQLKDEETRMFLNSKSSENAADPDIAAFLRYVDGKAAEGRFVESLDQEVHLVKSMDKVRREYMILSDEIRRRQKEAAEEGMQKGMEKGRQKEREANILGMLREKIPMETISRITHYSLDQIQKLGKLHGLL</sequence>
<dbReference type="Pfam" id="PF12784">
    <property type="entry name" value="PDDEXK_2"/>
    <property type="match status" value="1"/>
</dbReference>
<dbReference type="PANTHER" id="PTHR41317">
    <property type="entry name" value="PD-(D_E)XK NUCLEASE FAMILY TRANSPOSASE"/>
    <property type="match status" value="1"/>
</dbReference>
<evidence type="ECO:0000313" key="1">
    <source>
        <dbReference type="EMBL" id="SDW36729.1"/>
    </source>
</evidence>
<organism evidence="1 2">
    <name type="scientific">Acidaminococcus fermentans</name>
    <dbReference type="NCBI Taxonomy" id="905"/>
    <lineage>
        <taxon>Bacteria</taxon>
        <taxon>Bacillati</taxon>
        <taxon>Bacillota</taxon>
        <taxon>Negativicutes</taxon>
        <taxon>Acidaminococcales</taxon>
        <taxon>Acidaminococcaceae</taxon>
        <taxon>Acidaminococcus</taxon>
    </lineage>
</organism>
<reference evidence="1 2" key="1">
    <citation type="submission" date="2016-10" db="EMBL/GenBank/DDBJ databases">
        <authorList>
            <person name="Varghese N."/>
            <person name="Submissions S."/>
        </authorList>
    </citation>
    <scope>NUCLEOTIDE SEQUENCE [LARGE SCALE GENOMIC DNA]</scope>
    <source>
        <strain evidence="1 2">WCC6</strain>
    </source>
</reference>
<dbReference type="PANTHER" id="PTHR41317:SF1">
    <property type="entry name" value="PD-(D_E)XK NUCLEASE FAMILY TRANSPOSASE"/>
    <property type="match status" value="1"/>
</dbReference>
<dbReference type="InterPro" id="IPR010106">
    <property type="entry name" value="RpnA"/>
</dbReference>
<accession>A0A1H2T099</accession>
<dbReference type="AlphaFoldDB" id="A0A1H2T099"/>
<proteinExistence type="predicted"/>
<comment type="caution">
    <text evidence="1">The sequence shown here is derived from an EMBL/GenBank/DDBJ whole genome shotgun (WGS) entry which is preliminary data.</text>
</comment>